<keyword evidence="2 4" id="KW-0863">Zinc-finger</keyword>
<accession>A0A8J6EW92</accession>
<evidence type="ECO:0000313" key="8">
    <source>
        <dbReference type="Proteomes" id="UP000770717"/>
    </source>
</evidence>
<comment type="caution">
    <text evidence="7">The sequence shown here is derived from an EMBL/GenBank/DDBJ whole genome shotgun (WGS) entry which is preliminary data.</text>
</comment>
<dbReference type="PANTHER" id="PTHR21639">
    <property type="entry name" value="DBF4-TYPE ZINC FINGER-CONTAINING PROTEIN 2"/>
    <property type="match status" value="1"/>
</dbReference>
<protein>
    <recommendedName>
        <fullName evidence="6">DBF4-type domain-containing protein</fullName>
    </recommendedName>
</protein>
<feature type="region of interest" description="Disordered" evidence="5">
    <location>
        <begin position="977"/>
        <end position="999"/>
    </location>
</feature>
<dbReference type="PROSITE" id="PS51265">
    <property type="entry name" value="ZF_DBF4"/>
    <property type="match status" value="1"/>
</dbReference>
<name>A0A8J6EW92_ELECQ</name>
<dbReference type="GO" id="GO:0008270">
    <property type="term" value="F:zinc ion binding"/>
    <property type="evidence" value="ECO:0007669"/>
    <property type="project" value="UniProtKB-KW"/>
</dbReference>
<keyword evidence="1" id="KW-0479">Metal-binding</keyword>
<dbReference type="Pfam" id="PF07535">
    <property type="entry name" value="zf-DBF"/>
    <property type="match status" value="1"/>
</dbReference>
<evidence type="ECO:0000313" key="7">
    <source>
        <dbReference type="EMBL" id="KAG9477182.1"/>
    </source>
</evidence>
<dbReference type="InterPro" id="IPR038545">
    <property type="entry name" value="Znf_DBF_sf"/>
</dbReference>
<evidence type="ECO:0000256" key="3">
    <source>
        <dbReference type="ARBA" id="ARBA00022833"/>
    </source>
</evidence>
<dbReference type="OrthoDB" id="9905711at2759"/>
<dbReference type="PANTHER" id="PTHR21639:SF5">
    <property type="entry name" value="DBF4-TYPE ZINC FINGER-CONTAINING PROTEIN 2"/>
    <property type="match status" value="1"/>
</dbReference>
<gene>
    <name evidence="7" type="ORF">GDO78_002531</name>
</gene>
<feature type="compositionally biased region" description="Polar residues" evidence="5">
    <location>
        <begin position="981"/>
        <end position="991"/>
    </location>
</feature>
<keyword evidence="3" id="KW-0862">Zinc</keyword>
<feature type="compositionally biased region" description="Basic and acidic residues" evidence="5">
    <location>
        <begin position="177"/>
        <end position="189"/>
    </location>
</feature>
<evidence type="ECO:0000256" key="1">
    <source>
        <dbReference type="ARBA" id="ARBA00022723"/>
    </source>
</evidence>
<dbReference type="InterPro" id="IPR038890">
    <property type="entry name" value="ZDBF2"/>
</dbReference>
<proteinExistence type="predicted"/>
<dbReference type="Gene3D" id="6.10.250.3410">
    <property type="entry name" value="DBF zinc finger"/>
    <property type="match status" value="1"/>
</dbReference>
<dbReference type="Proteomes" id="UP000770717">
    <property type="component" value="Unassembled WGS sequence"/>
</dbReference>
<evidence type="ECO:0000256" key="4">
    <source>
        <dbReference type="PROSITE-ProRule" id="PRU00600"/>
    </source>
</evidence>
<dbReference type="InterPro" id="IPR006572">
    <property type="entry name" value="Znf_DBF"/>
</dbReference>
<evidence type="ECO:0000259" key="6">
    <source>
        <dbReference type="PROSITE" id="PS51265"/>
    </source>
</evidence>
<dbReference type="GO" id="GO:0003676">
    <property type="term" value="F:nucleic acid binding"/>
    <property type="evidence" value="ECO:0007669"/>
    <property type="project" value="InterPro"/>
</dbReference>
<feature type="region of interest" description="Disordered" evidence="5">
    <location>
        <begin position="174"/>
        <end position="194"/>
    </location>
</feature>
<dbReference type="AlphaFoldDB" id="A0A8J6EW92"/>
<sequence length="999" mass="112926">MFDKRRPSEEDSSASIQDVNRKGEAVYVKVESSSSENVQLVEQSGNNIPPGHYRQGYCSCCQVHYINLEKHLASDNHRQLSTCNRNRLGTNLLMQRFLQDVRLYHPENYHDIRPTYDDIPEANIITPSKDDQLCNSLLQSQTNESFSSMVQSQSLDINNVSGCGSTFHYKKMTFSQPHDRNPEQGHSSKNDNAYQSIPLFNNKLAGCQESEGKAVNIGTRNSPFKTLPPFNSSSQQIVKKNSFETPNFASCAESSKNKEANSKKGKKQPRLNVTACSTMGLQNKTFHSHGSCYNVTSGTLCGFKNIFKSQEGKDNILRDCLVDKKQRDATDEYDRFKTLKEINLLRGNKTTVDNIIDEVIWKYCHESSSNMLQEKDDESVLSLNVQSIIGNTDGSSLSFDWNVPLQLEEDQSKMANLDYLKESNVSVDEDYKSKLNFILRTSPVKEKEIKPEPEEEILPALPHVPPSFVGKTWSQVMYEDDLKVEALVKQFRKGKFHCYFEDGHLKNSNSKRHSKNKETEKKGEVKIEDQKESEIINVLPLLDHHSDIDSIKSEKLLQPKLPKPCKRTWRQASRCQVVKVSHGTQTSLVNFPVVKKKVLKNEQQAVFDFVEEKTPDMKTRMCALKLPESYTKILTPLQPKTMVYVLSHPDLKQSTGKAASVYSRGRNQYSTDSRDSIFYKYKQSMLKYYDPLTNRILKTPPRSSVRGMGTKAPCVRKLFRTLSSDVNVDNVECEQKESSNSKKSLSSCSVGSLHFESSAGKDLNLNSKGCESSVSAEYIGTTCVKSGHSDKPYANFSLSPFNTSFAKTKEDNQHGSMITKSITKALKPKKVIQRESSKPSTRITRARMETRVVTKSKVNPNRMVKKLAQGKATCNKQQTGKCSSEVAKSIGGIVQTFQPSMKLRGRRNQQYAGENTKALVKSQFVSQKPAKRKPNLPKAVSTKNTQMTYQDKIVKRTRSRVSEGLVHSTIHHLRSRHKVSTTDSSSRTITKTMARKKVR</sequence>
<dbReference type="EMBL" id="WNTK01000010">
    <property type="protein sequence ID" value="KAG9477182.1"/>
    <property type="molecule type" value="Genomic_DNA"/>
</dbReference>
<reference evidence="7" key="1">
    <citation type="thesis" date="2020" institute="ProQuest LLC" country="789 East Eisenhower Parkway, Ann Arbor, MI, USA">
        <title>Comparative Genomics and Chromosome Evolution.</title>
        <authorList>
            <person name="Mudd A.B."/>
        </authorList>
    </citation>
    <scope>NUCLEOTIDE SEQUENCE</scope>
    <source>
        <strain evidence="7">HN-11 Male</strain>
        <tissue evidence="7">Kidney and liver</tissue>
    </source>
</reference>
<organism evidence="7 8">
    <name type="scientific">Eleutherodactylus coqui</name>
    <name type="common">Puerto Rican coqui</name>
    <dbReference type="NCBI Taxonomy" id="57060"/>
    <lineage>
        <taxon>Eukaryota</taxon>
        <taxon>Metazoa</taxon>
        <taxon>Chordata</taxon>
        <taxon>Craniata</taxon>
        <taxon>Vertebrata</taxon>
        <taxon>Euteleostomi</taxon>
        <taxon>Amphibia</taxon>
        <taxon>Batrachia</taxon>
        <taxon>Anura</taxon>
        <taxon>Neobatrachia</taxon>
        <taxon>Hyloidea</taxon>
        <taxon>Eleutherodactylidae</taxon>
        <taxon>Eleutherodactylinae</taxon>
        <taxon>Eleutherodactylus</taxon>
        <taxon>Eleutherodactylus</taxon>
    </lineage>
</organism>
<evidence type="ECO:0000256" key="2">
    <source>
        <dbReference type="ARBA" id="ARBA00022771"/>
    </source>
</evidence>
<evidence type="ECO:0000256" key="5">
    <source>
        <dbReference type="SAM" id="MobiDB-lite"/>
    </source>
</evidence>
<feature type="domain" description="DBF4-type" evidence="6">
    <location>
        <begin position="51"/>
        <end position="100"/>
    </location>
</feature>
<keyword evidence="8" id="KW-1185">Reference proteome</keyword>